<dbReference type="Pfam" id="PF01352">
    <property type="entry name" value="KRAB"/>
    <property type="match status" value="1"/>
</dbReference>
<dbReference type="PANTHER" id="PTHR23232">
    <property type="entry name" value="KRAB DOMAIN C2H2 ZINC FINGER"/>
    <property type="match status" value="1"/>
</dbReference>
<evidence type="ECO:0000259" key="1">
    <source>
        <dbReference type="PROSITE" id="PS50805"/>
    </source>
</evidence>
<accession>A0A5F8G351</accession>
<evidence type="ECO:0000313" key="3">
    <source>
        <dbReference type="Proteomes" id="UP000002280"/>
    </source>
</evidence>
<dbReference type="Ensembl" id="ENSMODT00000068435.1">
    <property type="protein sequence ID" value="ENSMODP00000041887.1"/>
    <property type="gene ID" value="ENSMODG00000045955.1"/>
</dbReference>
<dbReference type="SMART" id="SM00349">
    <property type="entry name" value="KRAB"/>
    <property type="match status" value="1"/>
</dbReference>
<dbReference type="Gene3D" id="6.10.140.140">
    <property type="match status" value="1"/>
</dbReference>
<dbReference type="STRING" id="13616.ENSMODP00000041887"/>
<dbReference type="InterPro" id="IPR036051">
    <property type="entry name" value="KRAB_dom_sf"/>
</dbReference>
<dbReference type="PROSITE" id="PS50805">
    <property type="entry name" value="KRAB"/>
    <property type="match status" value="1"/>
</dbReference>
<reference evidence="2 3" key="1">
    <citation type="journal article" date="2007" name="Nature">
        <title>Genome of the marsupial Monodelphis domestica reveals innovation in non-coding sequences.</title>
        <authorList>
            <person name="Mikkelsen T.S."/>
            <person name="Wakefield M.J."/>
            <person name="Aken B."/>
            <person name="Amemiya C.T."/>
            <person name="Chang J.L."/>
            <person name="Duke S."/>
            <person name="Garber M."/>
            <person name="Gentles A.J."/>
            <person name="Goodstadt L."/>
            <person name="Heger A."/>
            <person name="Jurka J."/>
            <person name="Kamal M."/>
            <person name="Mauceli E."/>
            <person name="Searle S.M."/>
            <person name="Sharpe T."/>
            <person name="Baker M.L."/>
            <person name="Batzer M.A."/>
            <person name="Benos P.V."/>
            <person name="Belov K."/>
            <person name="Clamp M."/>
            <person name="Cook A."/>
            <person name="Cuff J."/>
            <person name="Das R."/>
            <person name="Davidow L."/>
            <person name="Deakin J.E."/>
            <person name="Fazzari M.J."/>
            <person name="Glass J.L."/>
            <person name="Grabherr M."/>
            <person name="Greally J.M."/>
            <person name="Gu W."/>
            <person name="Hore T.A."/>
            <person name="Huttley G.A."/>
            <person name="Kleber M."/>
            <person name="Jirtle R.L."/>
            <person name="Koina E."/>
            <person name="Lee J.T."/>
            <person name="Mahony S."/>
            <person name="Marra M.A."/>
            <person name="Miller R.D."/>
            <person name="Nicholls R.D."/>
            <person name="Oda M."/>
            <person name="Papenfuss A.T."/>
            <person name="Parra Z.E."/>
            <person name="Pollock D.D."/>
            <person name="Ray D.A."/>
            <person name="Schein J.E."/>
            <person name="Speed T.P."/>
            <person name="Thompson K."/>
            <person name="VandeBerg J.L."/>
            <person name="Wade C.M."/>
            <person name="Walker J.A."/>
            <person name="Waters P.D."/>
            <person name="Webber C."/>
            <person name="Weidman J.R."/>
            <person name="Xie X."/>
            <person name="Zody M.C."/>
            <person name="Baldwin J."/>
            <person name="Abdouelleil A."/>
            <person name="Abdulkadir J."/>
            <person name="Abebe A."/>
            <person name="Abera B."/>
            <person name="Abreu J."/>
            <person name="Acer S.C."/>
            <person name="Aftuck L."/>
            <person name="Alexander A."/>
            <person name="An P."/>
            <person name="Anderson E."/>
            <person name="Anderson S."/>
            <person name="Arachi H."/>
            <person name="Azer M."/>
            <person name="Bachantsang P."/>
            <person name="Barry A."/>
            <person name="Bayul T."/>
            <person name="Berlin A."/>
            <person name="Bessette D."/>
            <person name="Bloom T."/>
            <person name="Bloom T."/>
            <person name="Boguslavskiy L."/>
            <person name="Bonnet C."/>
            <person name="Boukhgalter B."/>
            <person name="Bourzgui I."/>
            <person name="Brown A."/>
            <person name="Cahill P."/>
            <person name="Channer S."/>
            <person name="Cheshatsang Y."/>
            <person name="Chuda L."/>
            <person name="Citroen M."/>
            <person name="Collymore A."/>
            <person name="Cooke P."/>
            <person name="Costello M."/>
            <person name="D'Aco K."/>
            <person name="Daza R."/>
            <person name="De Haan G."/>
            <person name="DeGray S."/>
            <person name="DeMaso C."/>
            <person name="Dhargay N."/>
            <person name="Dooley K."/>
            <person name="Dooley E."/>
            <person name="Doricent M."/>
            <person name="Dorje P."/>
            <person name="Dorjee K."/>
            <person name="Dupes A."/>
            <person name="Elong R."/>
            <person name="Falk J."/>
            <person name="Farina A."/>
            <person name="Faro S."/>
            <person name="Ferguson D."/>
            <person name="Fisher S."/>
            <person name="Foley C.D."/>
            <person name="Franke A."/>
            <person name="Friedrich D."/>
            <person name="Gadbois L."/>
            <person name="Gearin G."/>
            <person name="Gearin C.R."/>
            <person name="Giannoukos G."/>
            <person name="Goode T."/>
            <person name="Graham J."/>
            <person name="Grandbois E."/>
            <person name="Grewal S."/>
            <person name="Gyaltsen K."/>
            <person name="Hafez N."/>
            <person name="Hagos B."/>
            <person name="Hall J."/>
            <person name="Henson C."/>
            <person name="Hollinger A."/>
            <person name="Honan T."/>
            <person name="Huard M.D."/>
            <person name="Hughes L."/>
            <person name="Hurhula B."/>
            <person name="Husby M.E."/>
            <person name="Kamat A."/>
            <person name="Kanga B."/>
            <person name="Kashin S."/>
            <person name="Khazanovich D."/>
            <person name="Kisner P."/>
            <person name="Lance K."/>
            <person name="Lara M."/>
            <person name="Lee W."/>
            <person name="Lennon N."/>
            <person name="Letendre F."/>
            <person name="LeVine R."/>
            <person name="Lipovsky A."/>
            <person name="Liu X."/>
            <person name="Liu J."/>
            <person name="Liu S."/>
            <person name="Lokyitsang T."/>
            <person name="Lokyitsang Y."/>
            <person name="Lubonja R."/>
            <person name="Lui A."/>
            <person name="MacDonald P."/>
            <person name="Magnisalis V."/>
            <person name="Maru K."/>
            <person name="Matthews C."/>
            <person name="McCusker W."/>
            <person name="McDonough S."/>
            <person name="Mehta T."/>
            <person name="Meldrim J."/>
            <person name="Meneus L."/>
            <person name="Mihai O."/>
            <person name="Mihalev A."/>
            <person name="Mihova T."/>
            <person name="Mittelman R."/>
            <person name="Mlenga V."/>
            <person name="Montmayeur A."/>
            <person name="Mulrain L."/>
            <person name="Navidi A."/>
            <person name="Naylor J."/>
            <person name="Negash T."/>
            <person name="Nguyen T."/>
            <person name="Nguyen N."/>
            <person name="Nicol R."/>
            <person name="Norbu C."/>
            <person name="Norbu N."/>
            <person name="Novod N."/>
            <person name="O'Neill B."/>
            <person name="Osman S."/>
            <person name="Markiewicz E."/>
            <person name="Oyono O.L."/>
            <person name="Patti C."/>
            <person name="Phunkhang P."/>
            <person name="Pierre F."/>
            <person name="Priest M."/>
            <person name="Raghuraman S."/>
            <person name="Rege F."/>
            <person name="Reyes R."/>
            <person name="Rise C."/>
            <person name="Rogov P."/>
            <person name="Ross K."/>
            <person name="Ryan E."/>
            <person name="Settipalli S."/>
            <person name="Shea T."/>
            <person name="Sherpa N."/>
            <person name="Shi L."/>
            <person name="Shih D."/>
            <person name="Sparrow T."/>
            <person name="Spaulding J."/>
            <person name="Stalker J."/>
            <person name="Stange-Thomann N."/>
            <person name="Stavropoulos S."/>
            <person name="Stone C."/>
            <person name="Strader C."/>
            <person name="Tesfaye S."/>
            <person name="Thomson T."/>
            <person name="Thoulutsang Y."/>
            <person name="Thoulutsang D."/>
            <person name="Topham K."/>
            <person name="Topping I."/>
            <person name="Tsamla T."/>
            <person name="Vassiliev H."/>
            <person name="Vo A."/>
            <person name="Wangchuk T."/>
            <person name="Wangdi T."/>
            <person name="Weiand M."/>
            <person name="Wilkinson J."/>
            <person name="Wilson A."/>
            <person name="Yadav S."/>
            <person name="Young G."/>
            <person name="Yu Q."/>
            <person name="Zembek L."/>
            <person name="Zhong D."/>
            <person name="Zimmer A."/>
            <person name="Zwirko Z."/>
            <person name="Jaffe D.B."/>
            <person name="Alvarez P."/>
            <person name="Brockman W."/>
            <person name="Butler J."/>
            <person name="Chin C."/>
            <person name="Gnerre S."/>
            <person name="MacCallum I."/>
            <person name="Graves J.A."/>
            <person name="Ponting C.P."/>
            <person name="Breen M."/>
            <person name="Samollow P.B."/>
            <person name="Lander E.S."/>
            <person name="Lindblad-Toh K."/>
        </authorList>
    </citation>
    <scope>NUCLEOTIDE SEQUENCE [LARGE SCALE GENOMIC DNA]</scope>
</reference>
<dbReference type="InterPro" id="IPR001909">
    <property type="entry name" value="KRAB"/>
</dbReference>
<sequence length="108" mass="12573">MEECGEGPELLPCRPPQASVTFKDVAVDFTWEEWRLLDPPQKELYWEVMLENYRNLVCLGLAVSNLNMISQLESGESHWIPRGSILRTIWPDEFMSEYQTVKSRKPVS</sequence>
<dbReference type="CDD" id="cd07765">
    <property type="entry name" value="KRAB_A-box"/>
    <property type="match status" value="1"/>
</dbReference>
<dbReference type="GO" id="GO:0006355">
    <property type="term" value="P:regulation of DNA-templated transcription"/>
    <property type="evidence" value="ECO:0007669"/>
    <property type="project" value="InterPro"/>
</dbReference>
<dbReference type="InterPro" id="IPR050169">
    <property type="entry name" value="Krueppel_C2H2_ZnF"/>
</dbReference>
<dbReference type="GeneTree" id="ENSGT00940000161437"/>
<keyword evidence="3" id="KW-1185">Reference proteome</keyword>
<proteinExistence type="predicted"/>
<feature type="domain" description="KRAB" evidence="1">
    <location>
        <begin position="20"/>
        <end position="91"/>
    </location>
</feature>
<dbReference type="PANTHER" id="PTHR23232:SF117">
    <property type="entry name" value="KRAB DOMAIN-CONTAINING PROTEIN"/>
    <property type="match status" value="1"/>
</dbReference>
<dbReference type="SUPFAM" id="SSF109640">
    <property type="entry name" value="KRAB domain (Kruppel-associated box)"/>
    <property type="match status" value="1"/>
</dbReference>
<organism evidence="2 3">
    <name type="scientific">Monodelphis domestica</name>
    <name type="common">Gray short-tailed opossum</name>
    <dbReference type="NCBI Taxonomy" id="13616"/>
    <lineage>
        <taxon>Eukaryota</taxon>
        <taxon>Metazoa</taxon>
        <taxon>Chordata</taxon>
        <taxon>Craniata</taxon>
        <taxon>Vertebrata</taxon>
        <taxon>Euteleostomi</taxon>
        <taxon>Mammalia</taxon>
        <taxon>Metatheria</taxon>
        <taxon>Didelphimorphia</taxon>
        <taxon>Didelphidae</taxon>
        <taxon>Monodelphis</taxon>
    </lineage>
</organism>
<evidence type="ECO:0000313" key="2">
    <source>
        <dbReference type="Ensembl" id="ENSMODP00000041887.1"/>
    </source>
</evidence>
<dbReference type="Bgee" id="ENSMODG00000045955">
    <property type="expression patterns" value="Expressed in ovary and 12 other cell types or tissues"/>
</dbReference>
<reference evidence="2" key="2">
    <citation type="submission" date="2025-08" db="UniProtKB">
        <authorList>
            <consortium name="Ensembl"/>
        </authorList>
    </citation>
    <scope>IDENTIFICATION</scope>
</reference>
<dbReference type="InParanoid" id="A0A5F8G351"/>
<protein>
    <recommendedName>
        <fullName evidence="1">KRAB domain-containing protein</fullName>
    </recommendedName>
</protein>
<reference evidence="2" key="3">
    <citation type="submission" date="2025-09" db="UniProtKB">
        <authorList>
            <consortium name="Ensembl"/>
        </authorList>
    </citation>
    <scope>IDENTIFICATION</scope>
</reference>
<name>A0A5F8G351_MONDO</name>
<dbReference type="AlphaFoldDB" id="A0A5F8G351"/>
<dbReference type="Proteomes" id="UP000002280">
    <property type="component" value="Chromosome 3"/>
</dbReference>
<dbReference type="OMA" id="ESHWIPR"/>